<organism evidence="9">
    <name type="scientific">Cyanidiococcus yangmingshanensis</name>
    <dbReference type="NCBI Taxonomy" id="2690220"/>
    <lineage>
        <taxon>Eukaryota</taxon>
        <taxon>Rhodophyta</taxon>
        <taxon>Bangiophyceae</taxon>
        <taxon>Cyanidiales</taxon>
        <taxon>Cyanidiaceae</taxon>
        <taxon>Cyanidiococcus</taxon>
    </lineage>
</organism>
<dbReference type="SUPFAM" id="SSF50104">
    <property type="entry name" value="Translation proteins SH3-like domain"/>
    <property type="match status" value="1"/>
</dbReference>
<evidence type="ECO:0000256" key="5">
    <source>
        <dbReference type="ARBA" id="ARBA00035282"/>
    </source>
</evidence>
<keyword evidence="3 6" id="KW-0689">Ribosomal protein</keyword>
<geneLocation type="chloroplast" evidence="9"/>
<dbReference type="NCBIfam" id="TIGR01079">
    <property type="entry name" value="rplX_bact"/>
    <property type="match status" value="1"/>
</dbReference>
<dbReference type="InterPro" id="IPR005824">
    <property type="entry name" value="KOW"/>
</dbReference>
<dbReference type="InterPro" id="IPR057264">
    <property type="entry name" value="Ribosomal_uL24_C"/>
</dbReference>
<dbReference type="InterPro" id="IPR041988">
    <property type="entry name" value="Ribosomal_uL24_KOW"/>
</dbReference>
<protein>
    <recommendedName>
        <fullName evidence="5 6">Large ribosomal subunit protein uL24c</fullName>
    </recommendedName>
</protein>
<evidence type="ECO:0000256" key="7">
    <source>
        <dbReference type="RuleBase" id="RU003477"/>
    </source>
</evidence>
<gene>
    <name evidence="6 9" type="primary">rpl24</name>
</gene>
<dbReference type="EMBL" id="MN431657">
    <property type="protein sequence ID" value="QMX77391.1"/>
    <property type="molecule type" value="Genomic_DNA"/>
</dbReference>
<keyword evidence="9" id="KW-0934">Plastid</keyword>
<dbReference type="GO" id="GO:0009507">
    <property type="term" value="C:chloroplast"/>
    <property type="evidence" value="ECO:0007669"/>
    <property type="project" value="UniProtKB-SubCell"/>
</dbReference>
<dbReference type="AlphaFoldDB" id="A0A7G5VUM4"/>
<dbReference type="GO" id="GO:1990904">
    <property type="term" value="C:ribonucleoprotein complex"/>
    <property type="evidence" value="ECO:0007669"/>
    <property type="project" value="UniProtKB-KW"/>
</dbReference>
<dbReference type="HAMAP" id="MF_01326_B">
    <property type="entry name" value="Ribosomal_uL24_B"/>
    <property type="match status" value="1"/>
</dbReference>
<dbReference type="Gene3D" id="2.30.30.30">
    <property type="match status" value="1"/>
</dbReference>
<keyword evidence="6" id="KW-0699">rRNA-binding</keyword>
<evidence type="ECO:0000256" key="2">
    <source>
        <dbReference type="ARBA" id="ARBA00010618"/>
    </source>
</evidence>
<dbReference type="InterPro" id="IPR005825">
    <property type="entry name" value="Ribosomal_uL24_CS"/>
</dbReference>
<comment type="subunit">
    <text evidence="6">Part of the 50S ribosomal subunit.</text>
</comment>
<dbReference type="GO" id="GO:0003735">
    <property type="term" value="F:structural constituent of ribosome"/>
    <property type="evidence" value="ECO:0007669"/>
    <property type="project" value="InterPro"/>
</dbReference>
<dbReference type="GO" id="GO:0019843">
    <property type="term" value="F:rRNA binding"/>
    <property type="evidence" value="ECO:0007669"/>
    <property type="project" value="UniProtKB-UniRule"/>
</dbReference>
<dbReference type="GO" id="GO:0005840">
    <property type="term" value="C:ribosome"/>
    <property type="evidence" value="ECO:0007669"/>
    <property type="project" value="UniProtKB-KW"/>
</dbReference>
<dbReference type="GO" id="GO:0006412">
    <property type="term" value="P:translation"/>
    <property type="evidence" value="ECO:0007669"/>
    <property type="project" value="UniProtKB-UniRule"/>
</dbReference>
<evidence type="ECO:0000256" key="4">
    <source>
        <dbReference type="ARBA" id="ARBA00023274"/>
    </source>
</evidence>
<name>A0A7G5VUM4_9RHOD</name>
<comment type="function">
    <text evidence="1 6">One of two assembly initiator proteins, it binds directly to the 5'-end of the 23S rRNA, where it nucleates assembly of the 50S subunit.</text>
</comment>
<evidence type="ECO:0000259" key="8">
    <source>
        <dbReference type="SMART" id="SM00739"/>
    </source>
</evidence>
<comment type="similarity">
    <text evidence="2 6 7">Belongs to the universal ribosomal protein uL24 family.</text>
</comment>
<dbReference type="PANTHER" id="PTHR12903">
    <property type="entry name" value="MITOCHONDRIAL RIBOSOMAL PROTEIN L24"/>
    <property type="match status" value="1"/>
</dbReference>
<evidence type="ECO:0000256" key="1">
    <source>
        <dbReference type="ARBA" id="ARBA00004072"/>
    </source>
</evidence>
<evidence type="ECO:0000256" key="6">
    <source>
        <dbReference type="HAMAP-Rule" id="MF_01326"/>
    </source>
</evidence>
<evidence type="ECO:0000313" key="9">
    <source>
        <dbReference type="EMBL" id="QMX77391.1"/>
    </source>
</evidence>
<dbReference type="Pfam" id="PF17136">
    <property type="entry name" value="ribosomal_L24"/>
    <property type="match status" value="1"/>
</dbReference>
<dbReference type="CDD" id="cd06089">
    <property type="entry name" value="KOW_RPL26"/>
    <property type="match status" value="1"/>
</dbReference>
<dbReference type="PROSITE" id="PS01108">
    <property type="entry name" value="RIBOSOMAL_L24"/>
    <property type="match status" value="1"/>
</dbReference>
<comment type="subcellular location">
    <subcellularLocation>
        <location evidence="6">Plastid</location>
        <location evidence="6">Chloroplast</location>
    </subcellularLocation>
</comment>
<dbReference type="Pfam" id="PF00467">
    <property type="entry name" value="KOW"/>
    <property type="match status" value="1"/>
</dbReference>
<dbReference type="InterPro" id="IPR014722">
    <property type="entry name" value="Rib_uL2_dom2"/>
</dbReference>
<dbReference type="InterPro" id="IPR008991">
    <property type="entry name" value="Translation_prot_SH3-like_sf"/>
</dbReference>
<sequence length="71" mass="8053">MHIKKGDQVRILSGDDKGKIAEVIKVKNSQVVVKGVNIKTKHVKPKRQGEVGEIKRMEYAIAICKVKIWKE</sequence>
<keyword evidence="4 6" id="KW-0687">Ribonucleoprotein</keyword>
<keyword evidence="9" id="KW-0150">Chloroplast</keyword>
<dbReference type="InterPro" id="IPR003256">
    <property type="entry name" value="Ribosomal_uL24"/>
</dbReference>
<proteinExistence type="inferred from homology"/>
<dbReference type="RefSeq" id="YP_009968290.1">
    <property type="nucleotide sequence ID" value="NC_051883.1"/>
</dbReference>
<feature type="domain" description="KOW" evidence="8">
    <location>
        <begin position="2"/>
        <end position="29"/>
    </location>
</feature>
<keyword evidence="6" id="KW-0694">RNA-binding</keyword>
<dbReference type="SMART" id="SM00739">
    <property type="entry name" value="KOW"/>
    <property type="match status" value="1"/>
</dbReference>
<accession>A0A7G5VUM4</accession>
<evidence type="ECO:0000256" key="3">
    <source>
        <dbReference type="ARBA" id="ARBA00022980"/>
    </source>
</evidence>
<reference evidence="9" key="1">
    <citation type="submission" date="2019-09" db="EMBL/GenBank/DDBJ databases">
        <authorList>
            <person name="Liu S.-L."/>
            <person name="Chiang Y.-R."/>
            <person name="Fu H.-Y."/>
        </authorList>
    </citation>
    <scope>NUCLEOTIDE SEQUENCE</scope>
    <source>
        <strain evidence="9">THAL066</strain>
    </source>
</reference>
<dbReference type="GeneID" id="60450297"/>